<keyword evidence="6" id="KW-0411">Iron-sulfur</keyword>
<feature type="domain" description="4Fe-4S ferredoxin-type" evidence="8">
    <location>
        <begin position="274"/>
        <end position="303"/>
    </location>
</feature>
<dbReference type="InterPro" id="IPR032879">
    <property type="entry name" value="FixG_C"/>
</dbReference>
<dbReference type="InterPro" id="IPR017900">
    <property type="entry name" value="4Fe4S_Fe_S_CS"/>
</dbReference>
<evidence type="ECO:0000259" key="8">
    <source>
        <dbReference type="PROSITE" id="PS51379"/>
    </source>
</evidence>
<reference evidence="9 10" key="1">
    <citation type="submission" date="2016-11" db="EMBL/GenBank/DDBJ databases">
        <title>Study of marine rhodopsin-containing bacteria.</title>
        <authorList>
            <person name="Yoshizawa S."/>
            <person name="Kumagai Y."/>
            <person name="Kogure K."/>
        </authorList>
    </citation>
    <scope>NUCLEOTIDE SEQUENCE [LARGE SCALE GENOMIC DNA]</scope>
    <source>
        <strain evidence="9 10">SG-29</strain>
    </source>
</reference>
<dbReference type="InterPro" id="IPR013783">
    <property type="entry name" value="Ig-like_fold"/>
</dbReference>
<dbReference type="InterPro" id="IPR014116">
    <property type="entry name" value="Cyt_c_oxidase_cbb3_FixG"/>
</dbReference>
<proteinExistence type="predicted"/>
<evidence type="ECO:0000256" key="4">
    <source>
        <dbReference type="ARBA" id="ARBA00022982"/>
    </source>
</evidence>
<dbReference type="PANTHER" id="PTHR30176">
    <property type="entry name" value="FERREDOXIN-TYPE PROTEIN NAPH"/>
    <property type="match status" value="1"/>
</dbReference>
<evidence type="ECO:0000256" key="6">
    <source>
        <dbReference type="ARBA" id="ARBA00023014"/>
    </source>
</evidence>
<keyword evidence="7" id="KW-0472">Membrane</keyword>
<dbReference type="Pfam" id="PF11614">
    <property type="entry name" value="FixG_C"/>
    <property type="match status" value="1"/>
</dbReference>
<name>A0A259TXG2_9BACT</name>
<dbReference type="InParanoid" id="A0A259TXG2"/>
<dbReference type="InterPro" id="IPR017896">
    <property type="entry name" value="4Fe4S_Fe-S-bd"/>
</dbReference>
<gene>
    <name evidence="9" type="ORF">BSZ36_05270</name>
</gene>
<dbReference type="Gene3D" id="1.10.1060.10">
    <property type="entry name" value="Alpha-helical ferredoxin"/>
    <property type="match status" value="1"/>
</dbReference>
<dbReference type="AlphaFoldDB" id="A0A259TXG2"/>
<evidence type="ECO:0000256" key="3">
    <source>
        <dbReference type="ARBA" id="ARBA00022723"/>
    </source>
</evidence>
<dbReference type="Proteomes" id="UP000216446">
    <property type="component" value="Unassembled WGS sequence"/>
</dbReference>
<protein>
    <submittedName>
        <fullName evidence="9">Cytochrome c oxidase accessory protein CcoG</fullName>
    </submittedName>
</protein>
<sequence length="485" mass="53618">MRETLPPSVSGFVPLSDVSVLDPPEDVLTTLHADGRRKWMYPTESRGNLWRKRLVLGWALIVLFVGPPLVKIGGKPAVLLDVAAREFTFFGTTFYPTDTLYLMLFGISALLSVALLTALLGRVWCGWGCPQTVYLEFVFRPIERLIEGNENVRQRRDARKDPTWDRLWRKGLKWAVYLAISVALAHVFVSYFVGWERLVRWMTGPPAEHWGYFVLMGATTALVAFDFGIFREQMCTITCPYARFQSVLMDPDSMIVAYDPGRGEPRGRGKNREAGPDGQPLGDCVDCFACVRTCPTGIDIRDGLQMECVACTQCIDACDHIMDATNQPRGLIRYTSENALEGQPTRIVRPRTAIYGALLVALVTLLGTGLATRGSYDTDIGRAVGAPFMELPDGTVANRLRVRVHNQTPKDATFTVEAVSPSGAQTRLVGRPPVRLAAGQMTRAEAWITVPPEAFSGGTVPTVIRLTFEDGTTEDLPFTLLGPTR</sequence>
<feature type="transmembrane region" description="Helical" evidence="7">
    <location>
        <begin position="100"/>
        <end position="121"/>
    </location>
</feature>
<keyword evidence="2" id="KW-0004">4Fe-4S</keyword>
<accession>A0A259TXG2</accession>
<dbReference type="EMBL" id="MQWB01000001">
    <property type="protein sequence ID" value="OZC02439.1"/>
    <property type="molecule type" value="Genomic_DNA"/>
</dbReference>
<evidence type="ECO:0000256" key="5">
    <source>
        <dbReference type="ARBA" id="ARBA00023004"/>
    </source>
</evidence>
<dbReference type="NCBIfam" id="TIGR02745">
    <property type="entry name" value="ccoG_rdxA_fixG"/>
    <property type="match status" value="1"/>
</dbReference>
<evidence type="ECO:0000256" key="1">
    <source>
        <dbReference type="ARBA" id="ARBA00022448"/>
    </source>
</evidence>
<keyword evidence="10" id="KW-1185">Reference proteome</keyword>
<dbReference type="Pfam" id="PF12801">
    <property type="entry name" value="Fer4_5"/>
    <property type="match status" value="1"/>
</dbReference>
<evidence type="ECO:0000313" key="10">
    <source>
        <dbReference type="Proteomes" id="UP000216446"/>
    </source>
</evidence>
<dbReference type="Pfam" id="PF13746">
    <property type="entry name" value="Fer4_18"/>
    <property type="match status" value="1"/>
</dbReference>
<comment type="caution">
    <text evidence="9">The sequence shown here is derived from an EMBL/GenBank/DDBJ whole genome shotgun (WGS) entry which is preliminary data.</text>
</comment>
<feature type="transmembrane region" description="Helical" evidence="7">
    <location>
        <begin position="54"/>
        <end position="70"/>
    </location>
</feature>
<keyword evidence="4" id="KW-0249">Electron transport</keyword>
<dbReference type="InterPro" id="IPR009051">
    <property type="entry name" value="Helical_ferredxn"/>
</dbReference>
<organism evidence="9 10">
    <name type="scientific">Rubricoccus marinus</name>
    <dbReference type="NCBI Taxonomy" id="716817"/>
    <lineage>
        <taxon>Bacteria</taxon>
        <taxon>Pseudomonadati</taxon>
        <taxon>Rhodothermota</taxon>
        <taxon>Rhodothermia</taxon>
        <taxon>Rhodothermales</taxon>
        <taxon>Rubricoccaceae</taxon>
        <taxon>Rubricoccus</taxon>
    </lineage>
</organism>
<keyword evidence="3" id="KW-0479">Metal-binding</keyword>
<dbReference type="SUPFAM" id="SSF54862">
    <property type="entry name" value="4Fe-4S ferredoxins"/>
    <property type="match status" value="1"/>
</dbReference>
<keyword evidence="5" id="KW-0408">Iron</keyword>
<keyword evidence="1" id="KW-0813">Transport</keyword>
<dbReference type="PANTHER" id="PTHR30176:SF3">
    <property type="entry name" value="FERREDOXIN-TYPE PROTEIN NAPH"/>
    <property type="match status" value="1"/>
</dbReference>
<evidence type="ECO:0000313" key="9">
    <source>
        <dbReference type="EMBL" id="OZC02439.1"/>
    </source>
</evidence>
<dbReference type="Gene3D" id="2.60.40.10">
    <property type="entry name" value="Immunoglobulins"/>
    <property type="match status" value="1"/>
</dbReference>
<dbReference type="GO" id="GO:0005886">
    <property type="term" value="C:plasma membrane"/>
    <property type="evidence" value="ECO:0007669"/>
    <property type="project" value="TreeGrafter"/>
</dbReference>
<evidence type="ECO:0000256" key="2">
    <source>
        <dbReference type="ARBA" id="ARBA00022485"/>
    </source>
</evidence>
<keyword evidence="7" id="KW-0812">Transmembrane</keyword>
<feature type="transmembrane region" description="Helical" evidence="7">
    <location>
        <begin position="174"/>
        <end position="195"/>
    </location>
</feature>
<dbReference type="PROSITE" id="PS00198">
    <property type="entry name" value="4FE4S_FER_1"/>
    <property type="match status" value="1"/>
</dbReference>
<dbReference type="PROSITE" id="PS51379">
    <property type="entry name" value="4FE4S_FER_2"/>
    <property type="match status" value="1"/>
</dbReference>
<feature type="transmembrane region" description="Helical" evidence="7">
    <location>
        <begin position="210"/>
        <end position="230"/>
    </location>
</feature>
<evidence type="ECO:0000256" key="7">
    <source>
        <dbReference type="SAM" id="Phobius"/>
    </source>
</evidence>
<keyword evidence="7" id="KW-1133">Transmembrane helix</keyword>
<feature type="transmembrane region" description="Helical" evidence="7">
    <location>
        <begin position="353"/>
        <end position="372"/>
    </location>
</feature>
<dbReference type="InterPro" id="IPR051684">
    <property type="entry name" value="Electron_Trans/Redox"/>
</dbReference>
<dbReference type="GO" id="GO:0051539">
    <property type="term" value="F:4 iron, 4 sulfur cluster binding"/>
    <property type="evidence" value="ECO:0007669"/>
    <property type="project" value="UniProtKB-KW"/>
</dbReference>
<dbReference type="GO" id="GO:0046872">
    <property type="term" value="F:metal ion binding"/>
    <property type="evidence" value="ECO:0007669"/>
    <property type="project" value="UniProtKB-KW"/>
</dbReference>